<reference evidence="2" key="1">
    <citation type="submission" date="2018-10" db="EMBL/GenBank/DDBJ databases">
        <title>Population genomic analysis revealed the cold adaptation of white poplar.</title>
        <authorList>
            <person name="Liu Y.-J."/>
        </authorList>
    </citation>
    <scope>NUCLEOTIDE SEQUENCE [LARGE SCALE GENOMIC DNA]</scope>
    <source>
        <strain evidence="2">PAL-ZL1</strain>
    </source>
</reference>
<evidence type="ECO:0000313" key="2">
    <source>
        <dbReference type="EMBL" id="TKS12134.1"/>
    </source>
</evidence>
<organism evidence="2">
    <name type="scientific">Populus alba</name>
    <name type="common">White poplar</name>
    <dbReference type="NCBI Taxonomy" id="43335"/>
    <lineage>
        <taxon>Eukaryota</taxon>
        <taxon>Viridiplantae</taxon>
        <taxon>Streptophyta</taxon>
        <taxon>Embryophyta</taxon>
        <taxon>Tracheophyta</taxon>
        <taxon>Spermatophyta</taxon>
        <taxon>Magnoliopsida</taxon>
        <taxon>eudicotyledons</taxon>
        <taxon>Gunneridae</taxon>
        <taxon>Pentapetalae</taxon>
        <taxon>rosids</taxon>
        <taxon>fabids</taxon>
        <taxon>Malpighiales</taxon>
        <taxon>Salicaceae</taxon>
        <taxon>Saliceae</taxon>
        <taxon>Populus</taxon>
    </lineage>
</organism>
<feature type="region of interest" description="Disordered" evidence="1">
    <location>
        <begin position="134"/>
        <end position="158"/>
    </location>
</feature>
<gene>
    <name evidence="2" type="ORF">D5086_0000067200</name>
</gene>
<feature type="region of interest" description="Disordered" evidence="1">
    <location>
        <begin position="66"/>
        <end position="90"/>
    </location>
</feature>
<feature type="compositionally biased region" description="Acidic residues" evidence="1">
    <location>
        <begin position="141"/>
        <end position="151"/>
    </location>
</feature>
<accession>A0A4U5QMT3</accession>
<dbReference type="EMBL" id="RCHU01000181">
    <property type="protein sequence ID" value="TKS12134.1"/>
    <property type="molecule type" value="Genomic_DNA"/>
</dbReference>
<dbReference type="PANTHER" id="PTHR46634:SF3">
    <property type="entry name" value="M REDUCTASE II SUBUNIT GAMMA, PUTATIVE (DUF3741)-RELATED"/>
    <property type="match status" value="1"/>
</dbReference>
<name>A0A4U5QMT3_POPAL</name>
<protein>
    <submittedName>
        <fullName evidence="2">Uncharacterized protein</fullName>
    </submittedName>
</protein>
<proteinExistence type="predicted"/>
<evidence type="ECO:0000256" key="1">
    <source>
        <dbReference type="SAM" id="MobiDB-lite"/>
    </source>
</evidence>
<comment type="caution">
    <text evidence="2">The sequence shown here is derived from an EMBL/GenBank/DDBJ whole genome shotgun (WGS) entry which is preliminary data.</text>
</comment>
<sequence>MALVRQKCQVQIKIYSSSFCWNRIQYCSVNICMTCNLCLHLQRQGTSLFLGLTRWFIINGRLARSGKESDELTKKQAHTGEATGWEKTNLGYSPAFSDEKIVEYPPAQPTRIVLLKPSPGKIHDMIKALVSPPRVLHGEDFNDEPEDVEGQDGERRRR</sequence>
<dbReference type="PANTHER" id="PTHR46634">
    <property type="entry name" value="M REDUCTASE II SUBUNIT GAMMA, PUTATIVE (DUF3741)-RELATED"/>
    <property type="match status" value="1"/>
</dbReference>
<dbReference type="AlphaFoldDB" id="A0A4U5QMT3"/>